<keyword evidence="2" id="KW-1185">Reference proteome</keyword>
<dbReference type="Proteomes" id="UP001190700">
    <property type="component" value="Unassembled WGS sequence"/>
</dbReference>
<reference evidence="1 2" key="1">
    <citation type="journal article" date="2015" name="Genome Biol. Evol.">
        <title>Comparative Genomics of a Bacterivorous Green Alga Reveals Evolutionary Causalities and Consequences of Phago-Mixotrophic Mode of Nutrition.</title>
        <authorList>
            <person name="Burns J.A."/>
            <person name="Paasch A."/>
            <person name="Narechania A."/>
            <person name="Kim E."/>
        </authorList>
    </citation>
    <scope>NUCLEOTIDE SEQUENCE [LARGE SCALE GENOMIC DNA]</scope>
    <source>
        <strain evidence="1 2">PLY_AMNH</strain>
    </source>
</reference>
<evidence type="ECO:0000313" key="1">
    <source>
        <dbReference type="EMBL" id="KAK3246356.1"/>
    </source>
</evidence>
<name>A0AAE0C0X5_9CHLO</name>
<dbReference type="AlphaFoldDB" id="A0AAE0C0X5"/>
<evidence type="ECO:0000313" key="2">
    <source>
        <dbReference type="Proteomes" id="UP001190700"/>
    </source>
</evidence>
<accession>A0AAE0C0X5</accession>
<gene>
    <name evidence="1" type="ORF">CYMTET_44104</name>
</gene>
<proteinExistence type="predicted"/>
<sequence length="141" mass="15758">MRIIGKELCCKRTGSQGSLYHPERYVLLICYFLGSSVQTDNSECTVYERLDADNNTDSCNQQDNQMDPSTCKFCPLHVRNSEGTRTYLFTGVQTEVDSSIAALWTCRGFCPYGDQGSQGATRLLFLNNSCVTSRLVEPSDL</sequence>
<organism evidence="1 2">
    <name type="scientific">Cymbomonas tetramitiformis</name>
    <dbReference type="NCBI Taxonomy" id="36881"/>
    <lineage>
        <taxon>Eukaryota</taxon>
        <taxon>Viridiplantae</taxon>
        <taxon>Chlorophyta</taxon>
        <taxon>Pyramimonadophyceae</taxon>
        <taxon>Pyramimonadales</taxon>
        <taxon>Pyramimonadaceae</taxon>
        <taxon>Cymbomonas</taxon>
    </lineage>
</organism>
<protein>
    <submittedName>
        <fullName evidence="1">Uncharacterized protein</fullName>
    </submittedName>
</protein>
<comment type="caution">
    <text evidence="1">The sequence shown here is derived from an EMBL/GenBank/DDBJ whole genome shotgun (WGS) entry which is preliminary data.</text>
</comment>
<dbReference type="EMBL" id="LGRX02029891">
    <property type="protein sequence ID" value="KAK3246356.1"/>
    <property type="molecule type" value="Genomic_DNA"/>
</dbReference>